<gene>
    <name evidence="9" type="ORF">FPZ11_04825</name>
</gene>
<evidence type="ECO:0000313" key="10">
    <source>
        <dbReference type="Proteomes" id="UP000320216"/>
    </source>
</evidence>
<dbReference type="GO" id="GO:0005886">
    <property type="term" value="C:plasma membrane"/>
    <property type="evidence" value="ECO:0007669"/>
    <property type="project" value="UniProtKB-SubCell"/>
</dbReference>
<protein>
    <submittedName>
        <fullName evidence="9">Carbohydrate ABC transporter permease</fullName>
    </submittedName>
</protein>
<comment type="similarity">
    <text evidence="7">Belongs to the binding-protein-dependent transport system permease family.</text>
</comment>
<dbReference type="KEGG" id="huw:FPZ11_04825"/>
<dbReference type="AlphaFoldDB" id="A0A5B8M971"/>
<reference evidence="9 10" key="1">
    <citation type="submission" date="2019-07" db="EMBL/GenBank/DDBJ databases">
        <title>Full genome sequence of Humibacter sp. WJ7-1.</title>
        <authorList>
            <person name="Im W.-T."/>
        </authorList>
    </citation>
    <scope>NUCLEOTIDE SEQUENCE [LARGE SCALE GENOMIC DNA]</scope>
    <source>
        <strain evidence="9 10">WJ7-1</strain>
    </source>
</reference>
<evidence type="ECO:0000256" key="1">
    <source>
        <dbReference type="ARBA" id="ARBA00004651"/>
    </source>
</evidence>
<evidence type="ECO:0000256" key="6">
    <source>
        <dbReference type="ARBA" id="ARBA00023136"/>
    </source>
</evidence>
<dbReference type="Pfam" id="PF00528">
    <property type="entry name" value="BPD_transp_1"/>
    <property type="match status" value="1"/>
</dbReference>
<dbReference type="PANTHER" id="PTHR43744:SF12">
    <property type="entry name" value="ABC TRANSPORTER PERMEASE PROTEIN MG189-RELATED"/>
    <property type="match status" value="1"/>
</dbReference>
<accession>A0A5B8M971</accession>
<feature type="domain" description="ABC transmembrane type-1" evidence="8">
    <location>
        <begin position="49"/>
        <end position="238"/>
    </location>
</feature>
<keyword evidence="5 7" id="KW-1133">Transmembrane helix</keyword>
<dbReference type="Gene3D" id="1.10.3720.10">
    <property type="entry name" value="MetI-like"/>
    <property type="match status" value="1"/>
</dbReference>
<feature type="transmembrane region" description="Helical" evidence="7">
    <location>
        <begin position="117"/>
        <end position="138"/>
    </location>
</feature>
<keyword evidence="2 7" id="KW-0813">Transport</keyword>
<evidence type="ECO:0000256" key="3">
    <source>
        <dbReference type="ARBA" id="ARBA00022475"/>
    </source>
</evidence>
<keyword evidence="10" id="KW-1185">Reference proteome</keyword>
<dbReference type="GO" id="GO:0055085">
    <property type="term" value="P:transmembrane transport"/>
    <property type="evidence" value="ECO:0007669"/>
    <property type="project" value="InterPro"/>
</dbReference>
<dbReference type="EMBL" id="CP042305">
    <property type="protein sequence ID" value="QDZ16701.1"/>
    <property type="molecule type" value="Genomic_DNA"/>
</dbReference>
<feature type="transmembrane region" description="Helical" evidence="7">
    <location>
        <begin position="159"/>
        <end position="181"/>
    </location>
</feature>
<feature type="transmembrane region" description="Helical" evidence="7">
    <location>
        <begin position="217"/>
        <end position="237"/>
    </location>
</feature>
<dbReference type="Proteomes" id="UP000320216">
    <property type="component" value="Chromosome"/>
</dbReference>
<keyword evidence="4 7" id="KW-0812">Transmembrane</keyword>
<name>A0A5B8M971_9MICO</name>
<evidence type="ECO:0000313" key="9">
    <source>
        <dbReference type="EMBL" id="QDZ16701.1"/>
    </source>
</evidence>
<keyword evidence="3" id="KW-1003">Cell membrane</keyword>
<dbReference type="PROSITE" id="PS50928">
    <property type="entry name" value="ABC_TM1"/>
    <property type="match status" value="1"/>
</dbReference>
<evidence type="ECO:0000256" key="7">
    <source>
        <dbReference type="RuleBase" id="RU363032"/>
    </source>
</evidence>
<dbReference type="SUPFAM" id="SSF161098">
    <property type="entry name" value="MetI-like"/>
    <property type="match status" value="1"/>
</dbReference>
<evidence type="ECO:0000256" key="5">
    <source>
        <dbReference type="ARBA" id="ARBA00022989"/>
    </source>
</evidence>
<dbReference type="InterPro" id="IPR035906">
    <property type="entry name" value="MetI-like_sf"/>
</dbReference>
<keyword evidence="6 7" id="KW-0472">Membrane</keyword>
<dbReference type="OrthoDB" id="2063054at2"/>
<evidence type="ECO:0000256" key="4">
    <source>
        <dbReference type="ARBA" id="ARBA00022692"/>
    </source>
</evidence>
<evidence type="ECO:0000259" key="8">
    <source>
        <dbReference type="PROSITE" id="PS50928"/>
    </source>
</evidence>
<feature type="transmembrane region" description="Helical" evidence="7">
    <location>
        <begin position="49"/>
        <end position="72"/>
    </location>
</feature>
<dbReference type="InterPro" id="IPR000515">
    <property type="entry name" value="MetI-like"/>
</dbReference>
<comment type="subcellular location">
    <subcellularLocation>
        <location evidence="1 7">Cell membrane</location>
        <topology evidence="1 7">Multi-pass membrane protein</topology>
    </subcellularLocation>
</comment>
<dbReference type="PANTHER" id="PTHR43744">
    <property type="entry name" value="ABC TRANSPORTER PERMEASE PROTEIN MG189-RELATED-RELATED"/>
    <property type="match status" value="1"/>
</dbReference>
<dbReference type="CDD" id="cd06261">
    <property type="entry name" value="TM_PBP2"/>
    <property type="match status" value="1"/>
</dbReference>
<evidence type="ECO:0000256" key="2">
    <source>
        <dbReference type="ARBA" id="ARBA00022448"/>
    </source>
</evidence>
<feature type="transmembrane region" description="Helical" evidence="7">
    <location>
        <begin position="84"/>
        <end position="105"/>
    </location>
</feature>
<organism evidence="9 10">
    <name type="scientific">Humibacter ginsenosidimutans</name>
    <dbReference type="NCBI Taxonomy" id="2599293"/>
    <lineage>
        <taxon>Bacteria</taxon>
        <taxon>Bacillati</taxon>
        <taxon>Actinomycetota</taxon>
        <taxon>Actinomycetes</taxon>
        <taxon>Micrococcales</taxon>
        <taxon>Microbacteriaceae</taxon>
        <taxon>Humibacter</taxon>
    </lineage>
</organism>
<proteinExistence type="inferred from homology"/>
<sequence>MAFPFAWQLIMSLSTNAEVTGVPPTLWPSSLQWVNYADALSKIPFFQQIWVTVQVAIVTNIAHVVFCTMAGYAFARMRFPGNRLIFGIFLAVLMIPGQVFILPVYQIIQGLQLLNTVAGIVLPGLISAFGTFMMRQFFRGLPVELEEAARLDGANSFQIFRRIMLPLAMPGISALVVLGILDSWNDLLWPLIVATGSNNMPISVGLATLQGDVSTDYVTMMAASFLAMAPILILFIFMQRRVIEGISFASK</sequence>